<proteinExistence type="predicted"/>
<comment type="caution">
    <text evidence="1">The sequence shown here is derived from an EMBL/GenBank/DDBJ whole genome shotgun (WGS) entry which is preliminary data.</text>
</comment>
<name>A0ABS4ZQP3_9MYCO</name>
<dbReference type="EMBL" id="JAGIOP010000001">
    <property type="protein sequence ID" value="MBP2451813.1"/>
    <property type="molecule type" value="Genomic_DNA"/>
</dbReference>
<evidence type="ECO:0000313" key="1">
    <source>
        <dbReference type="EMBL" id="MBP2451813.1"/>
    </source>
</evidence>
<accession>A0ABS4ZQP3</accession>
<reference evidence="1 2" key="1">
    <citation type="submission" date="2021-03" db="EMBL/GenBank/DDBJ databases">
        <title>Sequencing the genomes of 1000 actinobacteria strains.</title>
        <authorList>
            <person name="Klenk H.-P."/>
        </authorList>
    </citation>
    <scope>NUCLEOTIDE SEQUENCE [LARGE SCALE GENOMIC DNA]</scope>
    <source>
        <strain evidence="1 2">DSM 46713</strain>
    </source>
</reference>
<dbReference type="RefSeq" id="WP_131827510.1">
    <property type="nucleotide sequence ID" value="NZ_JAGIOP010000001.1"/>
</dbReference>
<gene>
    <name evidence="1" type="ORF">JOF57_001698</name>
</gene>
<sequence length="129" mass="13843">MNTSGSVDRFDRRVTLHRFIGAKDAEAARRASTHGVRLCTGPIHGLGAVIEDAGLAGTRAAIYRHHGQQPLWWVSTDISATITAADERSATEAAYLLVSVDDTDADGDVFRYEVQVLGDTASHTHRAAA</sequence>
<protein>
    <submittedName>
        <fullName evidence="1">Uncharacterized protein</fullName>
    </submittedName>
</protein>
<keyword evidence="2" id="KW-1185">Reference proteome</keyword>
<organism evidence="1 2">
    <name type="scientific">Mycolicibacterium lutetiense</name>
    <dbReference type="NCBI Taxonomy" id="1641992"/>
    <lineage>
        <taxon>Bacteria</taxon>
        <taxon>Bacillati</taxon>
        <taxon>Actinomycetota</taxon>
        <taxon>Actinomycetes</taxon>
        <taxon>Mycobacteriales</taxon>
        <taxon>Mycobacteriaceae</taxon>
        <taxon>Mycolicibacterium</taxon>
    </lineage>
</organism>
<evidence type="ECO:0000313" key="2">
    <source>
        <dbReference type="Proteomes" id="UP000694460"/>
    </source>
</evidence>
<dbReference type="Proteomes" id="UP000694460">
    <property type="component" value="Unassembled WGS sequence"/>
</dbReference>